<dbReference type="InterPro" id="IPR001375">
    <property type="entry name" value="Peptidase_S9_cat"/>
</dbReference>
<evidence type="ECO:0000256" key="1">
    <source>
        <dbReference type="ARBA" id="ARBA00010040"/>
    </source>
</evidence>
<organism evidence="8 9">
    <name type="scientific">Exserohilum turcicum (strain 28A)</name>
    <name type="common">Northern leaf blight fungus</name>
    <name type="synonym">Setosphaeria turcica</name>
    <dbReference type="NCBI Taxonomy" id="671987"/>
    <lineage>
        <taxon>Eukaryota</taxon>
        <taxon>Fungi</taxon>
        <taxon>Dikarya</taxon>
        <taxon>Ascomycota</taxon>
        <taxon>Pezizomycotina</taxon>
        <taxon>Dothideomycetes</taxon>
        <taxon>Pleosporomycetidae</taxon>
        <taxon>Pleosporales</taxon>
        <taxon>Pleosporineae</taxon>
        <taxon>Pleosporaceae</taxon>
        <taxon>Exserohilum</taxon>
    </lineage>
</organism>
<evidence type="ECO:0000256" key="4">
    <source>
        <dbReference type="ARBA" id="ARBA00022801"/>
    </source>
</evidence>
<evidence type="ECO:0000256" key="2">
    <source>
        <dbReference type="ARBA" id="ARBA00022670"/>
    </source>
</evidence>
<dbReference type="GO" id="GO:0006508">
    <property type="term" value="P:proteolysis"/>
    <property type="evidence" value="ECO:0007669"/>
    <property type="project" value="UniProtKB-KW"/>
</dbReference>
<dbReference type="SUPFAM" id="SSF53474">
    <property type="entry name" value="alpha/beta-Hydrolases"/>
    <property type="match status" value="1"/>
</dbReference>
<dbReference type="PANTHER" id="PTHR42776:SF13">
    <property type="entry name" value="DIPEPTIDYL-PEPTIDASE 5"/>
    <property type="match status" value="1"/>
</dbReference>
<reference evidence="8 9" key="1">
    <citation type="journal article" date="2012" name="PLoS Pathog.">
        <title>Diverse lifestyles and strategies of plant pathogenesis encoded in the genomes of eighteen Dothideomycetes fungi.</title>
        <authorList>
            <person name="Ohm R.A."/>
            <person name="Feau N."/>
            <person name="Henrissat B."/>
            <person name="Schoch C.L."/>
            <person name="Horwitz B.A."/>
            <person name="Barry K.W."/>
            <person name="Condon B.J."/>
            <person name="Copeland A.C."/>
            <person name="Dhillon B."/>
            <person name="Glaser F."/>
            <person name="Hesse C.N."/>
            <person name="Kosti I."/>
            <person name="LaButti K."/>
            <person name="Lindquist E.A."/>
            <person name="Lucas S."/>
            <person name="Salamov A.A."/>
            <person name="Bradshaw R.E."/>
            <person name="Ciuffetti L."/>
            <person name="Hamelin R.C."/>
            <person name="Kema G.H.J."/>
            <person name="Lawrence C."/>
            <person name="Scott J.A."/>
            <person name="Spatafora J.W."/>
            <person name="Turgeon B.G."/>
            <person name="de Wit P.J.G.M."/>
            <person name="Zhong S."/>
            <person name="Goodwin S.B."/>
            <person name="Grigoriev I.V."/>
        </authorList>
    </citation>
    <scope>NUCLEOTIDE SEQUENCE [LARGE SCALE GENOMIC DNA]</scope>
    <source>
        <strain evidence="9">28A</strain>
    </source>
</reference>
<keyword evidence="3" id="KW-0732">Signal</keyword>
<reference evidence="8 9" key="2">
    <citation type="journal article" date="2013" name="PLoS Genet.">
        <title>Comparative genome structure, secondary metabolite, and effector coding capacity across Cochliobolus pathogens.</title>
        <authorList>
            <person name="Condon B.J."/>
            <person name="Leng Y."/>
            <person name="Wu D."/>
            <person name="Bushley K.E."/>
            <person name="Ohm R.A."/>
            <person name="Otillar R."/>
            <person name="Martin J."/>
            <person name="Schackwitz W."/>
            <person name="Grimwood J."/>
            <person name="MohdZainudin N."/>
            <person name="Xue C."/>
            <person name="Wang R."/>
            <person name="Manning V.A."/>
            <person name="Dhillon B."/>
            <person name="Tu Z.J."/>
            <person name="Steffenson B.J."/>
            <person name="Salamov A."/>
            <person name="Sun H."/>
            <person name="Lowry S."/>
            <person name="LaButti K."/>
            <person name="Han J."/>
            <person name="Copeland A."/>
            <person name="Lindquist E."/>
            <person name="Barry K."/>
            <person name="Schmutz J."/>
            <person name="Baker S.E."/>
            <person name="Ciuffetti L.M."/>
            <person name="Grigoriev I.V."/>
            <person name="Zhong S."/>
            <person name="Turgeon B.G."/>
        </authorList>
    </citation>
    <scope>NUCLEOTIDE SEQUENCE [LARGE SCALE GENOMIC DNA]</scope>
    <source>
        <strain evidence="9">28A</strain>
    </source>
</reference>
<feature type="domain" description="Peptidase S9 prolyl oligopeptidase catalytic" evidence="7">
    <location>
        <begin position="273"/>
        <end position="478"/>
    </location>
</feature>
<gene>
    <name evidence="8" type="ORF">SETTUDRAFT_87019</name>
</gene>
<dbReference type="Gene3D" id="3.40.50.1820">
    <property type="entry name" value="alpha/beta hydrolase"/>
    <property type="match status" value="1"/>
</dbReference>
<sequence>MLGEHGILLSTGGTGNKNAIPFHKELIYLEVNWVKGTKATKATKFGYKTWTGEPQSFSASHDGLFAMFLQSEDSGACFSHDSLFIVSLVNPEHSQIVHLFQAQKEGDCSPWNPRILSTLWSSQSSSTLYAIVDEKGAMSVWKITLSQNHGSMDWKGLCLPVVSNGCTSSIFPLTGPEGEERILVARSTFKRTGILEVATLGPDGQIHVQSITEHSVPSSSATHEEIIFQGAVTTVSAFVHKPGNFDPKKKYPLIVILHGGPNDAWRDCWPKVWNPLLWTDQGYMVITPNISGSTGYGLPFACSIYQNWGNATLKDVECLFSYMETCMPFVDLSRVVGAGYSFGGYMMNWIAGHAVSARFCALIVHAGVYSIRNLMGGDLPIIFKADFGCFPWEDAEQWEKWDPSRLCQHWKTPMMFSHGDVDYRVPITESLAAYNTCHIRGVPCQFLVFPNEGHTISRPENLAQFQKAMVDWAKQWMEGGRKIE</sequence>
<dbReference type="InterPro" id="IPR029058">
    <property type="entry name" value="AB_hydrolase_fold"/>
</dbReference>
<evidence type="ECO:0000313" key="9">
    <source>
        <dbReference type="Proteomes" id="UP000016935"/>
    </source>
</evidence>
<dbReference type="AlphaFoldDB" id="R0J2P7"/>
<comment type="similarity">
    <text evidence="1">Belongs to the peptidase S9C family.</text>
</comment>
<dbReference type="HOGENOM" id="CLU_008615_0_1_1"/>
<keyword evidence="4" id="KW-0378">Hydrolase</keyword>
<proteinExistence type="inferred from homology"/>
<dbReference type="EMBL" id="KB908481">
    <property type="protein sequence ID" value="EOA91230.1"/>
    <property type="molecule type" value="Genomic_DNA"/>
</dbReference>
<accession>R0J2P7</accession>
<evidence type="ECO:0000256" key="5">
    <source>
        <dbReference type="ARBA" id="ARBA00022825"/>
    </source>
</evidence>
<dbReference type="GeneID" id="19405620"/>
<dbReference type="eggNOG" id="KOG2100">
    <property type="taxonomic scope" value="Eukaryota"/>
</dbReference>
<dbReference type="Pfam" id="PF00326">
    <property type="entry name" value="Peptidase_S9"/>
    <property type="match status" value="1"/>
</dbReference>
<dbReference type="RefSeq" id="XP_008020498.1">
    <property type="nucleotide sequence ID" value="XM_008022307.1"/>
</dbReference>
<keyword evidence="2" id="KW-0645">Protease</keyword>
<evidence type="ECO:0000313" key="8">
    <source>
        <dbReference type="EMBL" id="EOA91230.1"/>
    </source>
</evidence>
<protein>
    <recommendedName>
        <fullName evidence="6">Dipeptidyl-peptidase V</fullName>
    </recommendedName>
</protein>
<name>R0J2P7_EXST2</name>
<dbReference type="FunFam" id="3.40.50.1820:FF:000028">
    <property type="entry name" value="S9 family peptidase"/>
    <property type="match status" value="1"/>
</dbReference>
<evidence type="ECO:0000259" key="7">
    <source>
        <dbReference type="Pfam" id="PF00326"/>
    </source>
</evidence>
<dbReference type="PANTHER" id="PTHR42776">
    <property type="entry name" value="SERINE PEPTIDASE S9 FAMILY MEMBER"/>
    <property type="match status" value="1"/>
</dbReference>
<keyword evidence="5" id="KW-0720">Serine protease</keyword>
<dbReference type="GO" id="GO:0004252">
    <property type="term" value="F:serine-type endopeptidase activity"/>
    <property type="evidence" value="ECO:0007669"/>
    <property type="project" value="TreeGrafter"/>
</dbReference>
<evidence type="ECO:0000256" key="3">
    <source>
        <dbReference type="ARBA" id="ARBA00022729"/>
    </source>
</evidence>
<dbReference type="OrthoDB" id="416344at2759"/>
<dbReference type="Proteomes" id="UP000016935">
    <property type="component" value="Unassembled WGS sequence"/>
</dbReference>
<keyword evidence="9" id="KW-1185">Reference proteome</keyword>
<dbReference type="STRING" id="671987.R0J2P7"/>
<evidence type="ECO:0000256" key="6">
    <source>
        <dbReference type="ARBA" id="ARBA00032829"/>
    </source>
</evidence>